<evidence type="ECO:0000256" key="1">
    <source>
        <dbReference type="ARBA" id="ARBA00004401"/>
    </source>
</evidence>
<keyword evidence="3 9" id="KW-0812">Transmembrane</keyword>
<evidence type="ECO:0000256" key="5">
    <source>
        <dbReference type="ARBA" id="ARBA00023136"/>
    </source>
</evidence>
<evidence type="ECO:0000256" key="7">
    <source>
        <dbReference type="ARBA" id="ARBA00024197"/>
    </source>
</evidence>
<keyword evidence="5 9" id="KW-0472">Membrane</keyword>
<comment type="caution">
    <text evidence="11">The sequence shown here is derived from an EMBL/GenBank/DDBJ whole genome shotgun (WGS) entry which is preliminary data.</text>
</comment>
<evidence type="ECO:0000313" key="11">
    <source>
        <dbReference type="EMBL" id="MCT8991380.1"/>
    </source>
</evidence>
<dbReference type="GO" id="GO:0044877">
    <property type="term" value="F:protein-containing complex binding"/>
    <property type="evidence" value="ECO:0007669"/>
    <property type="project" value="InterPro"/>
</dbReference>
<dbReference type="PANTHER" id="PTHR38035:SF1">
    <property type="entry name" value="ANCILLARY SECYEG TRANSLOCON SUBUNIT"/>
    <property type="match status" value="1"/>
</dbReference>
<comment type="subcellular location">
    <subcellularLocation>
        <location evidence="1">Cell membrane</location>
        <topology evidence="1">Single-pass type II membrane protein</topology>
    </subcellularLocation>
</comment>
<gene>
    <name evidence="11" type="ORF">NYR54_13935</name>
</gene>
<keyword evidence="2" id="KW-1003">Cell membrane</keyword>
<evidence type="ECO:0000256" key="3">
    <source>
        <dbReference type="ARBA" id="ARBA00022692"/>
    </source>
</evidence>
<dbReference type="PANTHER" id="PTHR38035">
    <property type="entry name" value="UPF0070 PROTEIN YFGM"/>
    <property type="match status" value="1"/>
</dbReference>
<dbReference type="Proteomes" id="UP001149009">
    <property type="component" value="Unassembled WGS sequence"/>
</dbReference>
<evidence type="ECO:0000259" key="10">
    <source>
        <dbReference type="Pfam" id="PF09976"/>
    </source>
</evidence>
<evidence type="ECO:0000256" key="4">
    <source>
        <dbReference type="ARBA" id="ARBA00022989"/>
    </source>
</evidence>
<sequence>MSDDSFIREVNEELRQDQLRSLWRRFGPFVIAAAALVVLATAAYVGYERWIESRANRSGDAFARALELAEQGNHDEALSALEELESSGYGAYPLLARLRAATTLAEEGRVEDAIAKLDAVAGDGSAPGAIRDIARLRAALLLVDHGSYEDVASRVEPLTADGNPMRHTAREALALAAWKEGDRDNAMALFGQIIDDPQAPAGTRQRAEMMSELIAGSGGESG</sequence>
<keyword evidence="12" id="KW-1185">Reference proteome</keyword>
<dbReference type="InterPro" id="IPR026039">
    <property type="entry name" value="YfgM"/>
</dbReference>
<feature type="transmembrane region" description="Helical" evidence="9">
    <location>
        <begin position="26"/>
        <end position="47"/>
    </location>
</feature>
<proteinExistence type="inferred from homology"/>
<evidence type="ECO:0000256" key="8">
    <source>
        <dbReference type="ARBA" id="ARBA00024235"/>
    </source>
</evidence>
<dbReference type="InterPro" id="IPR018704">
    <property type="entry name" value="SecYEG/CpoB_TPR"/>
</dbReference>
<reference evidence="11" key="1">
    <citation type="submission" date="2022-08" db="EMBL/GenBank/DDBJ databases">
        <title>Chelativorans sichuanense sp. nov., a paraffin oil-degrading bacterium isolated from a mixture of oil-based drill cuttings and paddy soil.</title>
        <authorList>
            <person name="Yu J."/>
            <person name="Liu H."/>
            <person name="Chen Q."/>
        </authorList>
    </citation>
    <scope>NUCLEOTIDE SEQUENCE</scope>
    <source>
        <strain evidence="11">SCAU 2101</strain>
    </source>
</reference>
<dbReference type="AlphaFoldDB" id="A0A9X2XBS8"/>
<dbReference type="Pfam" id="PF09976">
    <property type="entry name" value="TPR_21"/>
    <property type="match status" value="1"/>
</dbReference>
<organism evidence="11 12">
    <name type="scientific">Chelativorans petroleitrophicus</name>
    <dbReference type="NCBI Taxonomy" id="2975484"/>
    <lineage>
        <taxon>Bacteria</taxon>
        <taxon>Pseudomonadati</taxon>
        <taxon>Pseudomonadota</taxon>
        <taxon>Alphaproteobacteria</taxon>
        <taxon>Hyphomicrobiales</taxon>
        <taxon>Phyllobacteriaceae</taxon>
        <taxon>Chelativorans</taxon>
    </lineage>
</organism>
<accession>A0A9X2XBS8</accession>
<evidence type="ECO:0000256" key="6">
    <source>
        <dbReference type="ARBA" id="ARBA00023186"/>
    </source>
</evidence>
<dbReference type="GO" id="GO:0005886">
    <property type="term" value="C:plasma membrane"/>
    <property type="evidence" value="ECO:0007669"/>
    <property type="project" value="UniProtKB-SubCell"/>
</dbReference>
<evidence type="ECO:0000256" key="9">
    <source>
        <dbReference type="SAM" id="Phobius"/>
    </source>
</evidence>
<dbReference type="RefSeq" id="WP_261516304.1">
    <property type="nucleotide sequence ID" value="NZ_JAODNV010000015.1"/>
</dbReference>
<evidence type="ECO:0000313" key="12">
    <source>
        <dbReference type="Proteomes" id="UP001149009"/>
    </source>
</evidence>
<dbReference type="InterPro" id="IPR011990">
    <property type="entry name" value="TPR-like_helical_dom_sf"/>
</dbReference>
<protein>
    <recommendedName>
        <fullName evidence="8">Ancillary SecYEG translocon subunit</fullName>
    </recommendedName>
</protein>
<comment type="similarity">
    <text evidence="7">Belongs to the YfgM family.</text>
</comment>
<keyword evidence="6" id="KW-0143">Chaperone</keyword>
<dbReference type="SUPFAM" id="SSF48452">
    <property type="entry name" value="TPR-like"/>
    <property type="match status" value="1"/>
</dbReference>
<feature type="domain" description="Ancillary SecYEG translocon subunit/Cell division coordinator CpoB TPR" evidence="10">
    <location>
        <begin position="21"/>
        <end position="155"/>
    </location>
</feature>
<keyword evidence="4 9" id="KW-1133">Transmembrane helix</keyword>
<dbReference type="Gene3D" id="1.25.40.10">
    <property type="entry name" value="Tetratricopeptide repeat domain"/>
    <property type="match status" value="1"/>
</dbReference>
<name>A0A9X2XBS8_9HYPH</name>
<evidence type="ECO:0000256" key="2">
    <source>
        <dbReference type="ARBA" id="ARBA00022475"/>
    </source>
</evidence>
<dbReference type="EMBL" id="JAODNV010000015">
    <property type="protein sequence ID" value="MCT8991380.1"/>
    <property type="molecule type" value="Genomic_DNA"/>
</dbReference>